<accession>A0A850H4K8</accession>
<dbReference type="SUPFAM" id="SSF54060">
    <property type="entry name" value="His-Me finger endonucleases"/>
    <property type="match status" value="1"/>
</dbReference>
<evidence type="ECO:0000259" key="1">
    <source>
        <dbReference type="Pfam" id="PF05551"/>
    </source>
</evidence>
<dbReference type="Pfam" id="PF05551">
    <property type="entry name" value="zf-His_Me_endon"/>
    <property type="match status" value="1"/>
</dbReference>
<dbReference type="InterPro" id="IPR008704">
    <property type="entry name" value="Endonuclease_Zinc-binding_loop"/>
</dbReference>
<keyword evidence="2" id="KW-0378">Hydrolase</keyword>
<keyword evidence="3" id="KW-1185">Reference proteome</keyword>
<dbReference type="Proteomes" id="UP000561438">
    <property type="component" value="Unassembled WGS sequence"/>
</dbReference>
<dbReference type="InterPro" id="IPR044930">
    <property type="entry name" value="Homing_endonuclease_His-Me"/>
</dbReference>
<dbReference type="AlphaFoldDB" id="A0A850H4K8"/>
<protein>
    <submittedName>
        <fullName evidence="2">HNH endonuclease</fullName>
    </submittedName>
</protein>
<dbReference type="EMBL" id="JABWGV010000004">
    <property type="protein sequence ID" value="NVD45550.1"/>
    <property type="molecule type" value="Genomic_DNA"/>
</dbReference>
<evidence type="ECO:0000313" key="3">
    <source>
        <dbReference type="Proteomes" id="UP000561438"/>
    </source>
</evidence>
<comment type="caution">
    <text evidence="2">The sequence shown here is derived from an EMBL/GenBank/DDBJ whole genome shotgun (WGS) entry which is preliminary data.</text>
</comment>
<evidence type="ECO:0000313" key="2">
    <source>
        <dbReference type="EMBL" id="NVD45550.1"/>
    </source>
</evidence>
<keyword evidence="2" id="KW-0540">Nuclease</keyword>
<proteinExistence type="predicted"/>
<dbReference type="Gene3D" id="3.90.75.10">
    <property type="entry name" value="Homing Intron 3 (I-ppo) Encoded Endonuclease, Chain A"/>
    <property type="match status" value="1"/>
</dbReference>
<keyword evidence="2" id="KW-0255">Endonuclease</keyword>
<dbReference type="RefSeq" id="WP_176267867.1">
    <property type="nucleotide sequence ID" value="NZ_JABWGV010000004.1"/>
</dbReference>
<sequence>MADPFPKPILPYLEGKIGELRMLRFWSKVDIRAPEECWEWQASLTTSGYGRFKIASHVQVTASRLALIAHKKDEGGGLHVLHHCDNPKCCNPHHLYFGTVQDNVNDKVERGRCRSGDQSGANNGAAKINEQQLELIVSRFKKGWNNKQIAADLPIGHAMVSKIRCGNMWQEQAAKLGWKPAPQFKRKAA</sequence>
<name>A0A850H4K8_9SPHN</name>
<reference evidence="2 3" key="1">
    <citation type="submission" date="2020-06" db="EMBL/GenBank/DDBJ databases">
        <title>Altererythrobacter sp. HHU K3-1.</title>
        <authorList>
            <person name="Zhang D."/>
            <person name="Xue H."/>
        </authorList>
    </citation>
    <scope>NUCLEOTIDE SEQUENCE [LARGE SCALE GENOMIC DNA]</scope>
    <source>
        <strain evidence="2 3">HHU K3-1</strain>
    </source>
</reference>
<dbReference type="GO" id="GO:0004519">
    <property type="term" value="F:endonuclease activity"/>
    <property type="evidence" value="ECO:0007669"/>
    <property type="project" value="UniProtKB-KW"/>
</dbReference>
<gene>
    <name evidence="2" type="ORF">HUV48_11080</name>
</gene>
<dbReference type="InterPro" id="IPR044925">
    <property type="entry name" value="His-Me_finger_sf"/>
</dbReference>
<feature type="domain" description="Zinc-binding loop region of homing endonuclease" evidence="1">
    <location>
        <begin position="61"/>
        <end position="117"/>
    </location>
</feature>
<organism evidence="2 3">
    <name type="scientific">Qipengyuania atrilutea</name>
    <dbReference type="NCBI Taxonomy" id="2744473"/>
    <lineage>
        <taxon>Bacteria</taxon>
        <taxon>Pseudomonadati</taxon>
        <taxon>Pseudomonadota</taxon>
        <taxon>Alphaproteobacteria</taxon>
        <taxon>Sphingomonadales</taxon>
        <taxon>Erythrobacteraceae</taxon>
        <taxon>Qipengyuania</taxon>
    </lineage>
</organism>